<dbReference type="InterPro" id="IPR036291">
    <property type="entry name" value="NAD(P)-bd_dom_sf"/>
</dbReference>
<keyword evidence="6" id="KW-1185">Reference proteome</keyword>
<evidence type="ECO:0000313" key="6">
    <source>
        <dbReference type="Proteomes" id="UP000526501"/>
    </source>
</evidence>
<dbReference type="Gene3D" id="3.40.50.720">
    <property type="entry name" value="NAD(P)-binding Rossmann-like Domain"/>
    <property type="match status" value="1"/>
</dbReference>
<dbReference type="Proteomes" id="UP000526501">
    <property type="component" value="Unassembled WGS sequence"/>
</dbReference>
<keyword evidence="3" id="KW-0521">NADP</keyword>
<dbReference type="Pfam" id="PF00106">
    <property type="entry name" value="adh_short"/>
    <property type="match status" value="1"/>
</dbReference>
<evidence type="ECO:0000256" key="2">
    <source>
        <dbReference type="ARBA" id="ARBA00022490"/>
    </source>
</evidence>
<dbReference type="EMBL" id="JACHVC010000001">
    <property type="protein sequence ID" value="MBC2604706.1"/>
    <property type="molecule type" value="Genomic_DNA"/>
</dbReference>
<evidence type="ECO:0000256" key="4">
    <source>
        <dbReference type="ARBA" id="ARBA00023002"/>
    </source>
</evidence>
<comment type="caution">
    <text evidence="5">The sequence shown here is derived from an EMBL/GenBank/DDBJ whole genome shotgun (WGS) entry which is preliminary data.</text>
</comment>
<evidence type="ECO:0000256" key="1">
    <source>
        <dbReference type="ARBA" id="ARBA00004496"/>
    </source>
</evidence>
<dbReference type="PANTHER" id="PTHR44085">
    <property type="entry name" value="SEPIAPTERIN REDUCTASE"/>
    <property type="match status" value="1"/>
</dbReference>
<proteinExistence type="predicted"/>
<name>A0A7X1B2Z5_9BACT</name>
<gene>
    <name evidence="5" type="ORF">H5P27_01415</name>
</gene>
<dbReference type="AlphaFoldDB" id="A0A7X1B2Z5"/>
<keyword evidence="4" id="KW-0560">Oxidoreductase</keyword>
<dbReference type="PANTHER" id="PTHR44085:SF2">
    <property type="entry name" value="SEPIAPTERIN REDUCTASE"/>
    <property type="match status" value="1"/>
</dbReference>
<accession>A0A7X1B2Z5</accession>
<dbReference type="InterPro" id="IPR051721">
    <property type="entry name" value="Biopterin_syn/organic_redct"/>
</dbReference>
<dbReference type="GO" id="GO:0005737">
    <property type="term" value="C:cytoplasm"/>
    <property type="evidence" value="ECO:0007669"/>
    <property type="project" value="UniProtKB-SubCell"/>
</dbReference>
<evidence type="ECO:0000256" key="3">
    <source>
        <dbReference type="ARBA" id="ARBA00022857"/>
    </source>
</evidence>
<keyword evidence="2" id="KW-0963">Cytoplasm</keyword>
<dbReference type="InterPro" id="IPR002347">
    <property type="entry name" value="SDR_fam"/>
</dbReference>
<evidence type="ECO:0000313" key="5">
    <source>
        <dbReference type="EMBL" id="MBC2604706.1"/>
    </source>
</evidence>
<sequence length="241" mass="25835">MRTIFITGVSRGLGRALAQTLSDENTRIVGFGRGQGDFQGIFHSCDFTKPQLADSIIDTALAEEDLQSSDSIIFIANAGRLGQLNTAQNLDAFDIEQTIATNLSGSAVAASAFLRHTQDLDVPKVFVQISSGAALPEKAKASWSLYCASKAGQEQLVRTIAAEQATAKYPATFINLNPGVMETSMQEQIRNVPPEVFPDVARFIKLKEDGLVPGPEAVAQKIKDLLSDATTLKNGETYSVA</sequence>
<dbReference type="GO" id="GO:0004757">
    <property type="term" value="F:sepiapterin reductase (NADP+) activity"/>
    <property type="evidence" value="ECO:0007669"/>
    <property type="project" value="TreeGrafter"/>
</dbReference>
<dbReference type="GO" id="GO:0006729">
    <property type="term" value="P:tetrahydrobiopterin biosynthetic process"/>
    <property type="evidence" value="ECO:0007669"/>
    <property type="project" value="TreeGrafter"/>
</dbReference>
<organism evidence="5 6">
    <name type="scientific">Pelagicoccus albus</name>
    <dbReference type="NCBI Taxonomy" id="415222"/>
    <lineage>
        <taxon>Bacteria</taxon>
        <taxon>Pseudomonadati</taxon>
        <taxon>Verrucomicrobiota</taxon>
        <taxon>Opitutia</taxon>
        <taxon>Puniceicoccales</taxon>
        <taxon>Pelagicoccaceae</taxon>
        <taxon>Pelagicoccus</taxon>
    </lineage>
</organism>
<dbReference type="RefSeq" id="WP_185658595.1">
    <property type="nucleotide sequence ID" value="NZ_CAWPOO010000001.1"/>
</dbReference>
<protein>
    <submittedName>
        <fullName evidence="5">SDR family NAD(P)-dependent oxidoreductase</fullName>
    </submittedName>
</protein>
<dbReference type="SUPFAM" id="SSF51735">
    <property type="entry name" value="NAD(P)-binding Rossmann-fold domains"/>
    <property type="match status" value="1"/>
</dbReference>
<comment type="subcellular location">
    <subcellularLocation>
        <location evidence="1">Cytoplasm</location>
    </subcellularLocation>
</comment>
<dbReference type="PRINTS" id="PR00081">
    <property type="entry name" value="GDHRDH"/>
</dbReference>
<reference evidence="5 6" key="1">
    <citation type="submission" date="2020-07" db="EMBL/GenBank/DDBJ databases">
        <authorList>
            <person name="Feng X."/>
        </authorList>
    </citation>
    <scope>NUCLEOTIDE SEQUENCE [LARGE SCALE GENOMIC DNA]</scope>
    <source>
        <strain evidence="5 6">JCM23202</strain>
    </source>
</reference>